<accession>A0AAN8S1T1</accession>
<dbReference type="EMBL" id="JAWJWE010000038">
    <property type="protein sequence ID" value="KAK6623193.1"/>
    <property type="molecule type" value="Genomic_DNA"/>
</dbReference>
<proteinExistence type="predicted"/>
<protein>
    <submittedName>
        <fullName evidence="2">Uncharacterized protein</fullName>
    </submittedName>
</protein>
<organism evidence="2 3">
    <name type="scientific">Polyplax serrata</name>
    <name type="common">Common mouse louse</name>
    <dbReference type="NCBI Taxonomy" id="468196"/>
    <lineage>
        <taxon>Eukaryota</taxon>
        <taxon>Metazoa</taxon>
        <taxon>Ecdysozoa</taxon>
        <taxon>Arthropoda</taxon>
        <taxon>Hexapoda</taxon>
        <taxon>Insecta</taxon>
        <taxon>Pterygota</taxon>
        <taxon>Neoptera</taxon>
        <taxon>Paraneoptera</taxon>
        <taxon>Psocodea</taxon>
        <taxon>Troctomorpha</taxon>
        <taxon>Phthiraptera</taxon>
        <taxon>Anoplura</taxon>
        <taxon>Polyplacidae</taxon>
        <taxon>Polyplax</taxon>
    </lineage>
</organism>
<sequence length="85" mass="9592">MSGVDAEKIETFNTIAAIKIKSSQSHGWMLVFYQVVRVGVSRDGALVKSHEGIEKKRVEPTVERTKIRDGVRTNPNPKKKKTKKK</sequence>
<evidence type="ECO:0000313" key="3">
    <source>
        <dbReference type="Proteomes" id="UP001372834"/>
    </source>
</evidence>
<comment type="caution">
    <text evidence="2">The sequence shown here is derived from an EMBL/GenBank/DDBJ whole genome shotgun (WGS) entry which is preliminary data.</text>
</comment>
<dbReference type="AlphaFoldDB" id="A0AAN8S1T1"/>
<evidence type="ECO:0000313" key="2">
    <source>
        <dbReference type="EMBL" id="KAK6623193.1"/>
    </source>
</evidence>
<feature type="region of interest" description="Disordered" evidence="1">
    <location>
        <begin position="57"/>
        <end position="85"/>
    </location>
</feature>
<feature type="compositionally biased region" description="Basic and acidic residues" evidence="1">
    <location>
        <begin position="57"/>
        <end position="71"/>
    </location>
</feature>
<evidence type="ECO:0000256" key="1">
    <source>
        <dbReference type="SAM" id="MobiDB-lite"/>
    </source>
</evidence>
<dbReference type="Proteomes" id="UP001372834">
    <property type="component" value="Unassembled WGS sequence"/>
</dbReference>
<name>A0AAN8S1T1_POLSC</name>
<gene>
    <name evidence="2" type="ORF">RUM43_009045</name>
</gene>
<reference evidence="2 3" key="1">
    <citation type="submission" date="2023-10" db="EMBL/GenBank/DDBJ databases">
        <title>Genomes of two closely related lineages of the louse Polyplax serrata with different host specificities.</title>
        <authorList>
            <person name="Martinu J."/>
            <person name="Tarabai H."/>
            <person name="Stefka J."/>
            <person name="Hypsa V."/>
        </authorList>
    </citation>
    <scope>NUCLEOTIDE SEQUENCE [LARGE SCALE GENOMIC DNA]</scope>
    <source>
        <strain evidence="2">HR10_N</strain>
    </source>
</reference>